<evidence type="ECO:0000256" key="7">
    <source>
        <dbReference type="ARBA" id="ARBA00023136"/>
    </source>
</evidence>
<keyword evidence="4 10" id="KW-0813">Transport</keyword>
<dbReference type="Gene3D" id="3.40.1380.10">
    <property type="match status" value="1"/>
</dbReference>
<dbReference type="InterPro" id="IPR000131">
    <property type="entry name" value="ATP_synth_F1_gsu"/>
</dbReference>
<dbReference type="KEGG" id="medw:NCTC10132_00991"/>
<dbReference type="PROSITE" id="PS00153">
    <property type="entry name" value="ATPASE_GAMMA"/>
    <property type="match status" value="1"/>
</dbReference>
<evidence type="ECO:0000256" key="1">
    <source>
        <dbReference type="ARBA" id="ARBA00003456"/>
    </source>
</evidence>
<dbReference type="RefSeq" id="WP_117275516.1">
    <property type="nucleotide sequence ID" value="NZ_CP114370.1"/>
</dbReference>
<dbReference type="Gene3D" id="1.10.287.80">
    <property type="entry name" value="ATP synthase, gamma subunit, helix hairpin domain"/>
    <property type="match status" value="1"/>
</dbReference>
<dbReference type="NCBIfam" id="TIGR01146">
    <property type="entry name" value="ATPsyn_F1gamma"/>
    <property type="match status" value="1"/>
</dbReference>
<comment type="function">
    <text evidence="1 10">Produces ATP from ADP in the presence of a proton gradient across the membrane. The gamma chain is believed to be important in regulating ATPase activity and the flow of protons through the CF(0) complex.</text>
</comment>
<evidence type="ECO:0000256" key="4">
    <source>
        <dbReference type="ARBA" id="ARBA00022448"/>
    </source>
</evidence>
<keyword evidence="10" id="KW-1003">Cell membrane</keyword>
<evidence type="ECO:0000256" key="9">
    <source>
        <dbReference type="ARBA" id="ARBA00023310"/>
    </source>
</evidence>
<comment type="subcellular location">
    <subcellularLocation>
        <location evidence="10">Cell membrane</location>
        <topology evidence="10">Peripheral membrane protein</topology>
    </subcellularLocation>
    <subcellularLocation>
        <location evidence="2">Membrane</location>
        <topology evidence="2">Peripheral membrane protein</topology>
    </subcellularLocation>
</comment>
<dbReference type="SUPFAM" id="SSF52943">
    <property type="entry name" value="ATP synthase (F1-ATPase), gamma subunit"/>
    <property type="match status" value="1"/>
</dbReference>
<evidence type="ECO:0000256" key="3">
    <source>
        <dbReference type="ARBA" id="ARBA00007681"/>
    </source>
</evidence>
<reference evidence="12" key="1">
    <citation type="submission" date="2018-06" db="EMBL/GenBank/DDBJ databases">
        <authorList>
            <consortium name="Pathogen Informatics"/>
        </authorList>
    </citation>
    <scope>NUCLEOTIDE SEQUENCE [LARGE SCALE GENOMIC DNA]</scope>
    <source>
        <strain evidence="12">NCTC10132</strain>
    </source>
</reference>
<dbReference type="PRINTS" id="PR00126">
    <property type="entry name" value="ATPASEGAMMA"/>
</dbReference>
<dbReference type="PANTHER" id="PTHR11693:SF22">
    <property type="entry name" value="ATP SYNTHASE SUBUNIT GAMMA, MITOCHONDRIAL"/>
    <property type="match status" value="1"/>
</dbReference>
<accession>A0A3B0PSM8</accession>
<protein>
    <recommendedName>
        <fullName evidence="10">ATP synthase gamma chain</fullName>
    </recommendedName>
    <alternativeName>
        <fullName evidence="10">ATP synthase F1 sector gamma subunit</fullName>
    </alternativeName>
    <alternativeName>
        <fullName evidence="10">F-ATPase gamma subunit</fullName>
    </alternativeName>
</protein>
<dbReference type="CDD" id="cd12151">
    <property type="entry name" value="F1-ATPase_gamma"/>
    <property type="match status" value="1"/>
</dbReference>
<dbReference type="GO" id="GO:0046933">
    <property type="term" value="F:proton-transporting ATP synthase activity, rotational mechanism"/>
    <property type="evidence" value="ECO:0007669"/>
    <property type="project" value="UniProtKB-UniRule"/>
</dbReference>
<dbReference type="Pfam" id="PF00231">
    <property type="entry name" value="ATP-synt"/>
    <property type="match status" value="1"/>
</dbReference>
<keyword evidence="6 10" id="KW-0406">Ion transport</keyword>
<proteinExistence type="inferred from homology"/>
<organism evidence="11 12">
    <name type="scientific">Mycoplasmopsis edwardii</name>
    <dbReference type="NCBI Taxonomy" id="53558"/>
    <lineage>
        <taxon>Bacteria</taxon>
        <taxon>Bacillati</taxon>
        <taxon>Mycoplasmatota</taxon>
        <taxon>Mycoplasmoidales</taxon>
        <taxon>Metamycoplasmataceae</taxon>
        <taxon>Mycoplasmopsis</taxon>
    </lineage>
</organism>
<comment type="similarity">
    <text evidence="3 10">Belongs to the ATPase gamma chain family.</text>
</comment>
<dbReference type="AlphaFoldDB" id="A0A3B0PSM8"/>
<evidence type="ECO:0000313" key="11">
    <source>
        <dbReference type="EMBL" id="SYV97625.1"/>
    </source>
</evidence>
<name>A0A3B0PSM8_9BACT</name>
<evidence type="ECO:0000256" key="5">
    <source>
        <dbReference type="ARBA" id="ARBA00022781"/>
    </source>
</evidence>
<evidence type="ECO:0000313" key="12">
    <source>
        <dbReference type="Proteomes" id="UP000257559"/>
    </source>
</evidence>
<dbReference type="EMBL" id="LS991951">
    <property type="protein sequence ID" value="SYV97625.1"/>
    <property type="molecule type" value="Genomic_DNA"/>
</dbReference>
<dbReference type="GO" id="GO:0045259">
    <property type="term" value="C:proton-transporting ATP synthase complex"/>
    <property type="evidence" value="ECO:0007669"/>
    <property type="project" value="UniProtKB-KW"/>
</dbReference>
<dbReference type="GO" id="GO:0005886">
    <property type="term" value="C:plasma membrane"/>
    <property type="evidence" value="ECO:0007669"/>
    <property type="project" value="UniProtKB-SubCell"/>
</dbReference>
<dbReference type="InterPro" id="IPR023632">
    <property type="entry name" value="ATP_synth_F1_gsu_CS"/>
</dbReference>
<evidence type="ECO:0000256" key="8">
    <source>
        <dbReference type="ARBA" id="ARBA00023196"/>
    </source>
</evidence>
<dbReference type="GO" id="GO:0005524">
    <property type="term" value="F:ATP binding"/>
    <property type="evidence" value="ECO:0007669"/>
    <property type="project" value="UniProtKB-UniRule"/>
</dbReference>
<dbReference type="GO" id="GO:0042777">
    <property type="term" value="P:proton motive force-driven plasma membrane ATP synthesis"/>
    <property type="evidence" value="ECO:0007669"/>
    <property type="project" value="UniProtKB-UniRule"/>
</dbReference>
<keyword evidence="5 10" id="KW-0375">Hydrogen ion transport</keyword>
<evidence type="ECO:0000256" key="6">
    <source>
        <dbReference type="ARBA" id="ARBA00023065"/>
    </source>
</evidence>
<comment type="subunit">
    <text evidence="10">F-type ATPases have 2 components, CF(1) - the catalytic core - and CF(0) - the membrane proton channel. CF(1) has five subunits: alpha(3), beta(3), gamma(1), delta(1), epsilon(1). CF(0) has three main subunits: a, b and c.</text>
</comment>
<keyword evidence="9 10" id="KW-0066">ATP synthesis</keyword>
<dbReference type="HAMAP" id="MF_00815">
    <property type="entry name" value="ATP_synth_gamma_bact"/>
    <property type="match status" value="1"/>
</dbReference>
<evidence type="ECO:0000256" key="10">
    <source>
        <dbReference type="HAMAP-Rule" id="MF_00815"/>
    </source>
</evidence>
<keyword evidence="7 10" id="KW-0472">Membrane</keyword>
<evidence type="ECO:0000256" key="2">
    <source>
        <dbReference type="ARBA" id="ARBA00004170"/>
    </source>
</evidence>
<dbReference type="InterPro" id="IPR035968">
    <property type="entry name" value="ATP_synth_F1_ATPase_gsu"/>
</dbReference>
<dbReference type="Proteomes" id="UP000257559">
    <property type="component" value="Chromosome"/>
</dbReference>
<keyword evidence="12" id="KW-1185">Reference proteome</keyword>
<dbReference type="OrthoDB" id="9812769at2"/>
<keyword evidence="8 10" id="KW-0139">CF(1)</keyword>
<sequence length="284" mass="32221">MPNLNSLKNRINVVSNTEKITNAMELVSTSKLRRLRNEYLSIVSYQDSLSEIFDNLMQNIEVSKFNSIFPKNSAKSKLFIVITSDLGLCGSYNHNIFKLLESKIEKEDKIIVIGTKGIGQIRASKFKDQIIKSYSNIGDKLSYDLSSIIIKTALNLYLENKICEFNLIYTEFINNLTQEAICNKIFPFEIKPKNNKRKASQILEFDPDAETILLNSVPLFLTSTLYSLSFSSKISEMASRRNAMENATNNASDLIKELKLEFNRERQGIITQEITEIVSGADAT</sequence>
<gene>
    <name evidence="11" type="primary">MCYN0314</name>
    <name evidence="10" type="synonym">atpG</name>
    <name evidence="11" type="ORF">NCTC10132_00991</name>
</gene>
<dbReference type="PANTHER" id="PTHR11693">
    <property type="entry name" value="ATP SYNTHASE GAMMA CHAIN"/>
    <property type="match status" value="1"/>
</dbReference>